<keyword evidence="1 6" id="KW-0540">Nuclease</keyword>
<dbReference type="InterPro" id="IPR001650">
    <property type="entry name" value="Helicase_C-like"/>
</dbReference>
<dbReference type="GO" id="GO:0003678">
    <property type="term" value="F:DNA helicase activity"/>
    <property type="evidence" value="ECO:0007669"/>
    <property type="project" value="TreeGrafter"/>
</dbReference>
<feature type="domain" description="Helicase ATP-binding" evidence="8">
    <location>
        <begin position="249"/>
        <end position="524"/>
    </location>
</feature>
<evidence type="ECO:0000256" key="4">
    <source>
        <dbReference type="ARBA" id="ARBA00022839"/>
    </source>
</evidence>
<dbReference type="InterPro" id="IPR036397">
    <property type="entry name" value="RNaseH_sf"/>
</dbReference>
<feature type="short sequence motif" description="DEAH box" evidence="6">
    <location>
        <begin position="462"/>
        <end position="465"/>
    </location>
</feature>
<dbReference type="AlphaFoldDB" id="A0A6B3VXM4"/>
<feature type="binding site" evidence="6">
    <location>
        <begin position="284"/>
        <end position="291"/>
    </location>
    <ligand>
        <name>ATP</name>
        <dbReference type="ChEBI" id="CHEBI:30616"/>
    </ligand>
</feature>
<evidence type="ECO:0000259" key="9">
    <source>
        <dbReference type="PROSITE" id="PS51194"/>
    </source>
</evidence>
<dbReference type="GO" id="GO:0003677">
    <property type="term" value="F:DNA binding"/>
    <property type="evidence" value="ECO:0007669"/>
    <property type="project" value="InterPro"/>
</dbReference>
<dbReference type="GO" id="GO:0003887">
    <property type="term" value="F:DNA-directed DNA polymerase activity"/>
    <property type="evidence" value="ECO:0007669"/>
    <property type="project" value="InterPro"/>
</dbReference>
<comment type="function">
    <text evidence="6 7">3'-5' exonuclease.</text>
</comment>
<dbReference type="SMART" id="SM00479">
    <property type="entry name" value="EXOIII"/>
    <property type="match status" value="1"/>
</dbReference>
<protein>
    <recommendedName>
        <fullName evidence="6 7">3'-5' exonuclease DinG</fullName>
        <ecNumber evidence="6 7">3.1.-.-</ecNumber>
    </recommendedName>
</protein>
<dbReference type="Pfam" id="PF00929">
    <property type="entry name" value="RNase_T"/>
    <property type="match status" value="1"/>
</dbReference>
<name>A0A6B3VXM4_9BACI</name>
<dbReference type="Pfam" id="PF13307">
    <property type="entry name" value="Helicase_C_2"/>
    <property type="match status" value="1"/>
</dbReference>
<evidence type="ECO:0000313" key="12">
    <source>
        <dbReference type="Proteomes" id="UP000472971"/>
    </source>
</evidence>
<evidence type="ECO:0000256" key="3">
    <source>
        <dbReference type="ARBA" id="ARBA00022801"/>
    </source>
</evidence>
<dbReference type="InterPro" id="IPR013520">
    <property type="entry name" value="Ribonucl_H"/>
</dbReference>
<feature type="domain" description="Helicase C-terminal" evidence="9">
    <location>
        <begin position="743"/>
        <end position="922"/>
    </location>
</feature>
<dbReference type="RefSeq" id="WP_163239933.1">
    <property type="nucleotide sequence ID" value="NZ_JAAIWN010000004.1"/>
</dbReference>
<dbReference type="HAMAP" id="MF_02206">
    <property type="entry name" value="DinG_exonucl"/>
    <property type="match status" value="1"/>
</dbReference>
<dbReference type="PROSITE" id="PS51193">
    <property type="entry name" value="HELICASE_ATP_BIND_2"/>
    <property type="match status" value="1"/>
</dbReference>
<reference evidence="11 12" key="1">
    <citation type="submission" date="2020-02" db="EMBL/GenBank/DDBJ databases">
        <title>Bacillus aquiflavi sp. nov., isolated from yellow water of strong flavor Chinese baijiu in Yibin region of China.</title>
        <authorList>
            <person name="Xie J."/>
        </authorList>
    </citation>
    <scope>NUCLEOTIDE SEQUENCE [LARGE SCALE GENOMIC DNA]</scope>
    <source>
        <strain evidence="11 12">3H-10</strain>
    </source>
</reference>
<dbReference type="InterPro" id="IPR012337">
    <property type="entry name" value="RNaseH-like_sf"/>
</dbReference>
<dbReference type="FunFam" id="3.40.50.300:FF:000437">
    <property type="entry name" value="ATP-dependent DNA helicase DinG"/>
    <property type="match status" value="1"/>
</dbReference>
<dbReference type="NCBIfam" id="NF005981">
    <property type="entry name" value="PRK08074.1"/>
    <property type="match status" value="1"/>
</dbReference>
<reference evidence="10 13" key="2">
    <citation type="submission" date="2020-07" db="EMBL/GenBank/DDBJ databases">
        <authorList>
            <person name="Feng H."/>
        </authorList>
    </citation>
    <scope>NUCLEOTIDE SEQUENCE [LARGE SCALE GENOMIC DNA]</scope>
    <source>
        <strain evidence="10">S-12</strain>
        <strain evidence="13">s-12</strain>
    </source>
</reference>
<dbReference type="InterPro" id="IPR045028">
    <property type="entry name" value="DinG/Rad3-like"/>
</dbReference>
<evidence type="ECO:0000313" key="10">
    <source>
        <dbReference type="EMBL" id="MBA4536109.1"/>
    </source>
</evidence>
<dbReference type="NCBIfam" id="TIGR00573">
    <property type="entry name" value="dnaq"/>
    <property type="match status" value="1"/>
</dbReference>
<keyword evidence="4 6" id="KW-0269">Exonuclease</keyword>
<comment type="similarity">
    <text evidence="6 7">Belongs to the helicase family. DinG subfamily. Type 2 sub-subfamily.</text>
</comment>
<dbReference type="Proteomes" id="UP000570010">
    <property type="component" value="Unassembled WGS sequence"/>
</dbReference>
<dbReference type="EC" id="3.1.-.-" evidence="6 7"/>
<keyword evidence="11" id="KW-0347">Helicase</keyword>
<dbReference type="PANTHER" id="PTHR11472:SF34">
    <property type="entry name" value="REGULATOR OF TELOMERE ELONGATION HELICASE 1"/>
    <property type="match status" value="1"/>
</dbReference>
<dbReference type="EMBL" id="JACEIO010000004">
    <property type="protein sequence ID" value="MBA4536109.1"/>
    <property type="molecule type" value="Genomic_DNA"/>
</dbReference>
<dbReference type="Gene3D" id="3.40.50.300">
    <property type="entry name" value="P-loop containing nucleotide triphosphate hydrolases"/>
    <property type="match status" value="2"/>
</dbReference>
<evidence type="ECO:0000256" key="1">
    <source>
        <dbReference type="ARBA" id="ARBA00022722"/>
    </source>
</evidence>
<evidence type="ECO:0000256" key="6">
    <source>
        <dbReference type="HAMAP-Rule" id="MF_02206"/>
    </source>
</evidence>
<comment type="caution">
    <text evidence="11">The sequence shown here is derived from an EMBL/GenBank/DDBJ whole genome shotgun (WGS) entry which is preliminary data.</text>
</comment>
<dbReference type="PANTHER" id="PTHR11472">
    <property type="entry name" value="DNA REPAIR DEAD HELICASE RAD3/XP-D SUBFAMILY MEMBER"/>
    <property type="match status" value="1"/>
</dbReference>
<dbReference type="GO" id="GO:0006260">
    <property type="term" value="P:DNA replication"/>
    <property type="evidence" value="ECO:0007669"/>
    <property type="project" value="InterPro"/>
</dbReference>
<gene>
    <name evidence="6 7 11" type="primary">dinG</name>
    <name evidence="11" type="ORF">G4D64_02865</name>
    <name evidence="10" type="ORF">H1Z61_02870</name>
</gene>
<evidence type="ECO:0000313" key="13">
    <source>
        <dbReference type="Proteomes" id="UP000570010"/>
    </source>
</evidence>
<dbReference type="PROSITE" id="PS51194">
    <property type="entry name" value="HELICASE_CTER"/>
    <property type="match status" value="1"/>
</dbReference>
<organism evidence="11 12">
    <name type="scientific">Bacillus aquiflavi</name>
    <dbReference type="NCBI Taxonomy" id="2672567"/>
    <lineage>
        <taxon>Bacteria</taxon>
        <taxon>Bacillati</taxon>
        <taxon>Bacillota</taxon>
        <taxon>Bacilli</taxon>
        <taxon>Bacillales</taxon>
        <taxon>Bacillaceae</taxon>
        <taxon>Bacillus</taxon>
    </lineage>
</organism>
<evidence type="ECO:0000313" key="11">
    <source>
        <dbReference type="EMBL" id="NEY80483.1"/>
    </source>
</evidence>
<dbReference type="InterPro" id="IPR006054">
    <property type="entry name" value="DnaQ"/>
</dbReference>
<evidence type="ECO:0000259" key="8">
    <source>
        <dbReference type="PROSITE" id="PS51193"/>
    </source>
</evidence>
<sequence>MKNKFVIVDLETTGNSVKKGDKIIQFAAVVIEQGRIVDTYSSLVNPEKKIPLFIEGLTKIDDHMVKEAPLFSEIAPTILSMLEGAYFVAHNVFFDLTFLQDELIAAGYKDLSVPIIDTVEMARVVFPTADSYQLNELAIQEGLNHNRPHQADSDAYVTAQLFLKMVEKLMVLPEKTLQMLTTLSTRLKSDIHSLFAELLTIKNRTIEQLPNDLEIFNGLALKKEAYLQDGDEDRNSFLYPDNEEEKDALLKPTLPSFERRLGQYEMMDEVYDALQHSHHAVIEAGTGVGKSLAYLIPAAFYAKQTEKPVMISTYTTLLQEQLLNKEIPLLEKMLPFLINIALIKGRNHYINLEKFVQTLKNDDLNYDTTLTKMQILVWLTMTKTGDVDELNLSSGGEIYWNKIKNDETNYLRNKAWLSRDYYLLARKRAKSANIIITNHSLLVTDLSSEQSFLPEYEEAIIDEAHQFVKAAGKHFGFKVDYILLKLLFGRLGTYEQKQLFYQLEQIVNEVDLKKKDLIHSFEINEMITDAVFEVEQFFSTARAYALKGVSSQKSNMKKAAFRFKSENNRESSALLIEAERFYNMIKELISNLRSRINLVMQHQLSAAQKLVLTELETTLNDLEKIINAVDRLFIHPACDFVTWIEIDMRAKDHKTIIYGEPLNVSNVLKDHLFTDKKSVILTSATLTVNNSFKYILNELGLTSFNPSLKQIASPFNYDKQVQLIIPEDLPEINTVNTDEYVSAITEYIISIAEATQGRMLILFTSHEMLKNTHELIKESGFLEDFVLIAQGITSGSRIRLMRNFRRFEKAILFGTSSFWEGVDIPGEDLSCLVIVRLPFSSPNEPLTEAKSEQIEREGGSPFYKLSIPEAVLRFKQGFGRLIRNETDRGIIIVFDRRLITKRYGKTFLQSIPSVPITTKKMKETISFIQKWL</sequence>
<evidence type="ECO:0000256" key="7">
    <source>
        <dbReference type="RuleBase" id="RU364106"/>
    </source>
</evidence>
<dbReference type="Gene3D" id="3.30.420.10">
    <property type="entry name" value="Ribonuclease H-like superfamily/Ribonuclease H"/>
    <property type="match status" value="1"/>
</dbReference>
<evidence type="ECO:0000256" key="5">
    <source>
        <dbReference type="ARBA" id="ARBA00022840"/>
    </source>
</evidence>
<dbReference type="GO" id="GO:0005524">
    <property type="term" value="F:ATP binding"/>
    <property type="evidence" value="ECO:0007669"/>
    <property type="project" value="UniProtKB-UniRule"/>
</dbReference>
<dbReference type="InterPro" id="IPR006555">
    <property type="entry name" value="ATP-dep_Helicase_C"/>
</dbReference>
<dbReference type="InterPro" id="IPR027417">
    <property type="entry name" value="P-loop_NTPase"/>
</dbReference>
<dbReference type="EMBL" id="JAAIWN010000004">
    <property type="protein sequence ID" value="NEY80483.1"/>
    <property type="molecule type" value="Genomic_DNA"/>
</dbReference>
<dbReference type="InterPro" id="IPR014013">
    <property type="entry name" value="Helic_SF1/SF2_ATP-bd_DinG/Rad3"/>
</dbReference>
<keyword evidence="5 6" id="KW-0067">ATP-binding</keyword>
<dbReference type="FunFam" id="3.30.420.10:FF:000045">
    <property type="entry name" value="3'-5' exonuclease DinG"/>
    <property type="match status" value="1"/>
</dbReference>
<keyword evidence="3 6" id="KW-0378">Hydrolase</keyword>
<dbReference type="SUPFAM" id="SSF53098">
    <property type="entry name" value="Ribonuclease H-like"/>
    <property type="match status" value="1"/>
</dbReference>
<dbReference type="SUPFAM" id="SSF52540">
    <property type="entry name" value="P-loop containing nucleoside triphosphate hydrolases"/>
    <property type="match status" value="1"/>
</dbReference>
<keyword evidence="2 6" id="KW-0547">Nucleotide-binding</keyword>
<dbReference type="GO" id="GO:0016818">
    <property type="term" value="F:hydrolase activity, acting on acid anhydrides, in phosphorus-containing anhydrides"/>
    <property type="evidence" value="ECO:0007669"/>
    <property type="project" value="InterPro"/>
</dbReference>
<dbReference type="GO" id="GO:0008408">
    <property type="term" value="F:3'-5' exonuclease activity"/>
    <property type="evidence" value="ECO:0007669"/>
    <property type="project" value="UniProtKB-UniRule"/>
</dbReference>
<dbReference type="Proteomes" id="UP000472971">
    <property type="component" value="Unassembled WGS sequence"/>
</dbReference>
<dbReference type="SMART" id="SM00491">
    <property type="entry name" value="HELICc2"/>
    <property type="match status" value="1"/>
</dbReference>
<proteinExistence type="inferred from homology"/>
<dbReference type="CDD" id="cd06127">
    <property type="entry name" value="DEDDh"/>
    <property type="match status" value="1"/>
</dbReference>
<evidence type="ECO:0000256" key="2">
    <source>
        <dbReference type="ARBA" id="ARBA00022741"/>
    </source>
</evidence>
<dbReference type="InterPro" id="IPR006310">
    <property type="entry name" value="DinG"/>
</dbReference>
<accession>A0A6B3VXM4</accession>
<keyword evidence="12" id="KW-1185">Reference proteome</keyword>
<dbReference type="NCBIfam" id="TIGR01407">
    <property type="entry name" value="dinG_rel"/>
    <property type="match status" value="1"/>
</dbReference>